<dbReference type="Proteomes" id="UP000189670">
    <property type="component" value="Unassembled WGS sequence"/>
</dbReference>
<protein>
    <submittedName>
        <fullName evidence="1">Uncharacterized protein</fullName>
    </submittedName>
</protein>
<accession>A0A1V1NY01</accession>
<comment type="caution">
    <text evidence="1">The sequence shown here is derived from an EMBL/GenBank/DDBJ whole genome shotgun (WGS) entry which is preliminary data.</text>
</comment>
<gene>
    <name evidence="1" type="ORF">OMM_11669</name>
</gene>
<reference evidence="2" key="1">
    <citation type="submission" date="2012-11" db="EMBL/GenBank/DDBJ databases">
        <authorList>
            <person name="Lucero-Rivera Y.E."/>
            <person name="Tovar-Ramirez D."/>
        </authorList>
    </citation>
    <scope>NUCLEOTIDE SEQUENCE [LARGE SCALE GENOMIC DNA]</scope>
    <source>
        <strain evidence="2">Araruama</strain>
    </source>
</reference>
<organism evidence="1 2">
    <name type="scientific">Candidatus Magnetoglobus multicellularis str. Araruama</name>
    <dbReference type="NCBI Taxonomy" id="890399"/>
    <lineage>
        <taxon>Bacteria</taxon>
        <taxon>Pseudomonadati</taxon>
        <taxon>Thermodesulfobacteriota</taxon>
        <taxon>Desulfobacteria</taxon>
        <taxon>Desulfobacterales</taxon>
        <taxon>Desulfobacteraceae</taxon>
        <taxon>Candidatus Magnetoglobus</taxon>
    </lineage>
</organism>
<proteinExistence type="predicted"/>
<dbReference type="AlphaFoldDB" id="A0A1V1NY01"/>
<feature type="non-terminal residue" evidence="1">
    <location>
        <position position="780"/>
    </location>
</feature>
<evidence type="ECO:0000313" key="1">
    <source>
        <dbReference type="EMBL" id="ETR67376.1"/>
    </source>
</evidence>
<dbReference type="EMBL" id="ATBP01001410">
    <property type="protein sequence ID" value="ETR67376.1"/>
    <property type="molecule type" value="Genomic_DNA"/>
</dbReference>
<evidence type="ECO:0000313" key="2">
    <source>
        <dbReference type="Proteomes" id="UP000189670"/>
    </source>
</evidence>
<name>A0A1V1NY01_9BACT</name>
<sequence>MPFELILNSGAEIKAEKISADGTLVMTAETSITGTQQGLISATDAILTANTGIGTDDQSLNMDVQRLDAANLSENGIYIENASSLTLIDLNNSSQAIHNIAGGSIVSHHALTIASDIEQGTDFTLAAGDSDSAEDNLTIEAAINHKTGGTITLQAGDDIIQNAGMIRTEGGHIDLIAGHEGDSTDDDQGGIENTSGHMVASTVNFQADDTVSYASQNSQIHQLKAKVTKGGFSFTNEGSISIDSIVADGDITLVSQAGSITDHADDSRIDIRTQGKISLTAQDNIGGLDNGDTYLEIGSSAALNAISNNSGHIFLNAKDHLVIENATTENGTIDITANGDISVGQIQSDSLVLNADQGSIHDMTDDTVIDIITNQPIDLTATESIENLDLAADSTVKARSTESGDITLNATGQLFLTEIDAKEGSIQITTDGKITAEKVQATDNIILQSTNDQILIGNISTDGDITITAGDNIQALNIENAFGQISGKDLSISALNGVGTADKALSAEVNRLDIVNQSTGDIFIQGQGDLTLTDLTGQGKSIDNQNGGVIATSGNLTIDSDVSQGADFTLSAGENMNIAANIVHSSSGTINLNAKEITQDDGQIKTSNLNITATENAILTGINNDIDIIQAHVSQGDFAFTDANSIVLGTIEAANITVQAEGNITVGSLQAENDLTLKANKSSILDIDDDTIDGITAGGLITMISARDLANMLLNNDSDLNLKLLEAGDLTIHAKGSLTIQDIQTPDGKVDIFGENTIIAQNIDTTGQISIQNTTGNIAL</sequence>